<reference evidence="1" key="1">
    <citation type="submission" date="2014-09" db="EMBL/GenBank/DDBJ databases">
        <authorList>
            <person name="Magalhaes I.L.F."/>
            <person name="Oliveira U."/>
            <person name="Santos F.R."/>
            <person name="Vidigal T.H.D.A."/>
            <person name="Brescovit A.D."/>
            <person name="Santos A.J."/>
        </authorList>
    </citation>
    <scope>NUCLEOTIDE SEQUENCE</scope>
    <source>
        <tissue evidence="1">Shoot tissue taken approximately 20 cm above the soil surface</tissue>
    </source>
</reference>
<evidence type="ECO:0000313" key="1">
    <source>
        <dbReference type="EMBL" id="JAD24168.1"/>
    </source>
</evidence>
<dbReference type="AlphaFoldDB" id="A0A0A8YEV2"/>
<sequence>MSMTGHISKGMSCLERTANMNCLFVWTISCFRAISNKADVRY</sequence>
<name>A0A0A8YEV2_ARUDO</name>
<organism evidence="1">
    <name type="scientific">Arundo donax</name>
    <name type="common">Giant reed</name>
    <name type="synonym">Donax arundinaceus</name>
    <dbReference type="NCBI Taxonomy" id="35708"/>
    <lineage>
        <taxon>Eukaryota</taxon>
        <taxon>Viridiplantae</taxon>
        <taxon>Streptophyta</taxon>
        <taxon>Embryophyta</taxon>
        <taxon>Tracheophyta</taxon>
        <taxon>Spermatophyta</taxon>
        <taxon>Magnoliopsida</taxon>
        <taxon>Liliopsida</taxon>
        <taxon>Poales</taxon>
        <taxon>Poaceae</taxon>
        <taxon>PACMAD clade</taxon>
        <taxon>Arundinoideae</taxon>
        <taxon>Arundineae</taxon>
        <taxon>Arundo</taxon>
    </lineage>
</organism>
<dbReference type="EMBL" id="GBRH01273727">
    <property type="protein sequence ID" value="JAD24168.1"/>
    <property type="molecule type" value="Transcribed_RNA"/>
</dbReference>
<proteinExistence type="predicted"/>
<accession>A0A0A8YEV2</accession>
<reference evidence="1" key="2">
    <citation type="journal article" date="2015" name="Data Brief">
        <title>Shoot transcriptome of the giant reed, Arundo donax.</title>
        <authorList>
            <person name="Barrero R.A."/>
            <person name="Guerrero F.D."/>
            <person name="Moolhuijzen P."/>
            <person name="Goolsby J.A."/>
            <person name="Tidwell J."/>
            <person name="Bellgard S.E."/>
            <person name="Bellgard M.I."/>
        </authorList>
    </citation>
    <scope>NUCLEOTIDE SEQUENCE</scope>
    <source>
        <tissue evidence="1">Shoot tissue taken approximately 20 cm above the soil surface</tissue>
    </source>
</reference>
<protein>
    <submittedName>
        <fullName evidence="1">Uncharacterized protein</fullName>
    </submittedName>
</protein>